<evidence type="ECO:0000256" key="5">
    <source>
        <dbReference type="ARBA" id="ARBA00022741"/>
    </source>
</evidence>
<name>A0A7G5FER7_9CORY</name>
<keyword evidence="8 10" id="KW-0472">Membrane</keyword>
<evidence type="ECO:0000256" key="8">
    <source>
        <dbReference type="ARBA" id="ARBA00023136"/>
    </source>
</evidence>
<evidence type="ECO:0000256" key="4">
    <source>
        <dbReference type="ARBA" id="ARBA00022475"/>
    </source>
</evidence>
<dbReference type="PROSITE" id="PS00211">
    <property type="entry name" value="ABC_TRANSPORTER_1"/>
    <property type="match status" value="1"/>
</dbReference>
<keyword evidence="7" id="KW-1278">Translocase</keyword>
<evidence type="ECO:0000313" key="12">
    <source>
        <dbReference type="EMBL" id="QMV85108.1"/>
    </source>
</evidence>
<evidence type="ECO:0000256" key="7">
    <source>
        <dbReference type="ARBA" id="ARBA00022967"/>
    </source>
</evidence>
<dbReference type="GO" id="GO:0043190">
    <property type="term" value="C:ATP-binding cassette (ABC) transporter complex"/>
    <property type="evidence" value="ECO:0007669"/>
    <property type="project" value="TreeGrafter"/>
</dbReference>
<reference evidence="12 13" key="1">
    <citation type="submission" date="2020-07" db="EMBL/GenBank/DDBJ databases">
        <title>non toxigenic Corynebacterium sp. nov from a clinical source.</title>
        <authorList>
            <person name="Bernier A.-M."/>
            <person name="Bernard K."/>
        </authorList>
    </citation>
    <scope>NUCLEOTIDE SEQUENCE [LARGE SCALE GENOMIC DNA]</scope>
    <source>
        <strain evidence="13">NML 93-0612</strain>
    </source>
</reference>
<dbReference type="EMBL" id="CP059833">
    <property type="protein sequence ID" value="QMV85108.1"/>
    <property type="molecule type" value="Genomic_DNA"/>
</dbReference>
<evidence type="ECO:0000256" key="3">
    <source>
        <dbReference type="ARBA" id="ARBA00022448"/>
    </source>
</evidence>
<keyword evidence="13" id="KW-1185">Reference proteome</keyword>
<accession>A0A7G5FER7</accession>
<dbReference type="RefSeq" id="WP_182385914.1">
    <property type="nucleotide sequence ID" value="NZ_CP059833.1"/>
</dbReference>
<dbReference type="InterPro" id="IPR017871">
    <property type="entry name" value="ABC_transporter-like_CS"/>
</dbReference>
<dbReference type="GO" id="GO:0016887">
    <property type="term" value="F:ATP hydrolysis activity"/>
    <property type="evidence" value="ECO:0007669"/>
    <property type="project" value="InterPro"/>
</dbReference>
<keyword evidence="5 10" id="KW-0547">Nucleotide-binding</keyword>
<feature type="domain" description="ABC transporter" evidence="11">
    <location>
        <begin position="4"/>
        <end position="237"/>
    </location>
</feature>
<keyword evidence="4 10" id="KW-1003">Cell membrane</keyword>
<dbReference type="Gene3D" id="3.40.50.300">
    <property type="entry name" value="P-loop containing nucleotide triphosphate hydrolases"/>
    <property type="match status" value="1"/>
</dbReference>
<dbReference type="InterPro" id="IPR050095">
    <property type="entry name" value="ECF_ABC_transporter_ATP-bd"/>
</dbReference>
<dbReference type="GO" id="GO:0005524">
    <property type="term" value="F:ATP binding"/>
    <property type="evidence" value="ECO:0007669"/>
    <property type="project" value="UniProtKB-UniRule"/>
</dbReference>
<dbReference type="SUPFAM" id="SSF52540">
    <property type="entry name" value="P-loop containing nucleoside triphosphate hydrolases"/>
    <property type="match status" value="1"/>
</dbReference>
<evidence type="ECO:0000256" key="9">
    <source>
        <dbReference type="ARBA" id="ARBA00025157"/>
    </source>
</evidence>
<evidence type="ECO:0000259" key="11">
    <source>
        <dbReference type="PROSITE" id="PS50893"/>
    </source>
</evidence>
<dbReference type="GO" id="GO:0006824">
    <property type="term" value="P:cobalt ion transport"/>
    <property type="evidence" value="ECO:0007669"/>
    <property type="project" value="InterPro"/>
</dbReference>
<dbReference type="NCBIfam" id="TIGR01166">
    <property type="entry name" value="cbiO"/>
    <property type="match status" value="1"/>
</dbReference>
<evidence type="ECO:0000256" key="6">
    <source>
        <dbReference type="ARBA" id="ARBA00022840"/>
    </source>
</evidence>
<protein>
    <recommendedName>
        <fullName evidence="10">ABC transporter ATP-binding protein</fullName>
    </recommendedName>
</protein>
<sequence length="258" mass="27665">MSVLETRDLTFSHDQPVLNGVDLAVAAGERLAILGANGSGKSTLLKLLAGAWQPQSGTVLLDDTPMEYTRRGRDHVRRNVQLVLQEPDEQIFATTVAEDVSFGPVNMGLEESDVDKRVREALATCEITGLADRVPHQLSYGQRKLVALAGALAMQPRVLLLDEPTAGLDPVASDRLLATLLQLNDAGTTIVISTHEIDFAYAFAASVGVLVDGTIRSGDRTLLTDPSLLAAARLRPPWAPLVSEKIGKAVERVEDLLG</sequence>
<keyword evidence="6 10" id="KW-0067">ATP-binding</keyword>
<dbReference type="SMART" id="SM00382">
    <property type="entry name" value="AAA"/>
    <property type="match status" value="1"/>
</dbReference>
<evidence type="ECO:0000256" key="1">
    <source>
        <dbReference type="ARBA" id="ARBA00004202"/>
    </source>
</evidence>
<dbReference type="PANTHER" id="PTHR43553:SF24">
    <property type="entry name" value="ENERGY-COUPLING FACTOR TRANSPORTER ATP-BINDING PROTEIN ECFA1"/>
    <property type="match status" value="1"/>
</dbReference>
<gene>
    <name evidence="12" type="ORF">HW450_12410</name>
</gene>
<proteinExistence type="inferred from homology"/>
<organism evidence="12 13">
    <name type="scientific">Corynebacterium hindlerae</name>
    <dbReference type="NCBI Taxonomy" id="699041"/>
    <lineage>
        <taxon>Bacteria</taxon>
        <taxon>Bacillati</taxon>
        <taxon>Actinomycetota</taxon>
        <taxon>Actinomycetes</taxon>
        <taxon>Mycobacteriales</taxon>
        <taxon>Corynebacteriaceae</taxon>
        <taxon>Corynebacterium</taxon>
    </lineage>
</organism>
<dbReference type="InterPro" id="IPR003439">
    <property type="entry name" value="ABC_transporter-like_ATP-bd"/>
</dbReference>
<dbReference type="Proteomes" id="UP000515570">
    <property type="component" value="Chromosome"/>
</dbReference>
<comment type="function">
    <text evidence="9">Probably part of an ABC transporter complex. Responsible for energy coupling to the transport system.</text>
</comment>
<dbReference type="InterPro" id="IPR027417">
    <property type="entry name" value="P-loop_NTPase"/>
</dbReference>
<keyword evidence="3 10" id="KW-0813">Transport</keyword>
<evidence type="ECO:0000256" key="10">
    <source>
        <dbReference type="RuleBase" id="RU364103"/>
    </source>
</evidence>
<evidence type="ECO:0000256" key="2">
    <source>
        <dbReference type="ARBA" id="ARBA00005417"/>
    </source>
</evidence>
<dbReference type="InterPro" id="IPR003593">
    <property type="entry name" value="AAA+_ATPase"/>
</dbReference>
<dbReference type="AlphaFoldDB" id="A0A7G5FER7"/>
<comment type="subcellular location">
    <subcellularLocation>
        <location evidence="1 10">Cell membrane</location>
        <topology evidence="1 10">Peripheral membrane protein</topology>
    </subcellularLocation>
</comment>
<dbReference type="Pfam" id="PF00005">
    <property type="entry name" value="ABC_tran"/>
    <property type="match status" value="1"/>
</dbReference>
<dbReference type="FunFam" id="3.40.50.300:FF:000224">
    <property type="entry name" value="Energy-coupling factor transporter ATP-binding protein EcfA"/>
    <property type="match status" value="1"/>
</dbReference>
<dbReference type="PROSITE" id="PS50893">
    <property type="entry name" value="ABC_TRANSPORTER_2"/>
    <property type="match status" value="1"/>
</dbReference>
<comment type="function">
    <text evidence="10">Part of an ABC transporter complex. Responsible for energy coupling to the transport system.</text>
</comment>
<evidence type="ECO:0000313" key="13">
    <source>
        <dbReference type="Proteomes" id="UP000515570"/>
    </source>
</evidence>
<comment type="similarity">
    <text evidence="2 10">Belongs to the ABC transporter superfamily.</text>
</comment>
<dbReference type="PANTHER" id="PTHR43553">
    <property type="entry name" value="HEAVY METAL TRANSPORTER"/>
    <property type="match status" value="1"/>
</dbReference>
<dbReference type="InterPro" id="IPR015856">
    <property type="entry name" value="ABC_transpr_CbiO/EcfA_su"/>
</dbReference>
<dbReference type="GO" id="GO:0042626">
    <property type="term" value="F:ATPase-coupled transmembrane transporter activity"/>
    <property type="evidence" value="ECO:0007669"/>
    <property type="project" value="TreeGrafter"/>
</dbReference>
<dbReference type="InterPro" id="IPR005876">
    <property type="entry name" value="Co_trans_ATP-bd"/>
</dbReference>
<dbReference type="CDD" id="cd03225">
    <property type="entry name" value="ABC_cobalt_CbiO_domain1"/>
    <property type="match status" value="1"/>
</dbReference>